<evidence type="ECO:0000256" key="1">
    <source>
        <dbReference type="SAM" id="MobiDB-lite"/>
    </source>
</evidence>
<evidence type="ECO:0000259" key="2">
    <source>
        <dbReference type="Pfam" id="PF26013"/>
    </source>
</evidence>
<feature type="compositionally biased region" description="Basic and acidic residues" evidence="1">
    <location>
        <begin position="662"/>
        <end position="672"/>
    </location>
</feature>
<keyword evidence="4" id="KW-1185">Reference proteome</keyword>
<dbReference type="AlphaFoldDB" id="A0A6H0XPS7"/>
<feature type="region of interest" description="Disordered" evidence="1">
    <location>
        <begin position="647"/>
        <end position="695"/>
    </location>
</feature>
<dbReference type="PANTHER" id="PTHR39601:SF1">
    <property type="entry name" value="CHORIOGENIN HMINOR"/>
    <property type="match status" value="1"/>
</dbReference>
<sequence>MTRCYTFAGHDKLPFEQARDTSLWNDSGDCFIYLDADIAAYRLPLTTLHENHATVLLKTCRPTGRTQSPKSCDSSDSGYESSHLNRLSLGPCEIHISVPVGLSAKAASLYHITTRNYFAYLTKEPLVGTSLGLALRDVWQRIQRWHGDEADVELFLEYCTALEYTTLTGSPHNATALLAFAESARLRTVWINAFAHCVGMHDRISKDSDFDILTNTTKALITKASLEMELHIRRVVRAIGNFLEGELSSEKLGISKPARDHLDHFRSFLQSYFLDRLGYFPPSDSEDNFDKDIWRDIHDDFRHLYDYLADTETVSDTFSDRGVIGGVCVHQNVDAFNQRHSFEPLPHPLPLLPDLTPTRRTTESQVSLRNFLVRVESDFRPSLRQALTDASNSHNPELVDQPIVQDYIRFERQRLEEKLSIAEARKVRWLLIYCTLQMLISITTAPDEVAEAQSAPYPLCVNVSACPIWPEKSVPLPRTSSVASIKQSNTLTIPIPEDDTDRISIHPDCEADNAQDFFSHQWRSSVADKSEDEDPQSATRTTAPTLTRSLSIRTSVSSSMNVFSKTIGGLSRRSSSRKSVQLTPKKKTSLQSLDAQDEVREDDFTTDTPTIAEGFTFDFADKVSVPDSPILEDHHLDMLVARPVTPTAEPDEHEQLSPVSDTSRRSSTHSEYDTPITEPSSRSSSTRESRLMGKLAPLDEDSILITPNERARKPFHTSASSSSLNIGCYTPTGYTRPDAPVVPMSKFAAPQRRQVFERRHDEQVRRPLQARYGRSRSHTVDHSARYTYGDMP</sequence>
<evidence type="ECO:0000313" key="3">
    <source>
        <dbReference type="EMBL" id="QIW96637.1"/>
    </source>
</evidence>
<dbReference type="Pfam" id="PF26013">
    <property type="entry name" value="DUF8004"/>
    <property type="match status" value="1"/>
</dbReference>
<feature type="region of interest" description="Disordered" evidence="1">
    <location>
        <begin position="756"/>
        <end position="792"/>
    </location>
</feature>
<feature type="domain" description="DUF8004" evidence="2">
    <location>
        <begin position="154"/>
        <end position="243"/>
    </location>
</feature>
<feature type="compositionally biased region" description="Low complexity" evidence="1">
    <location>
        <begin position="674"/>
        <end position="684"/>
    </location>
</feature>
<accession>A0A6H0XPS7</accession>
<organism evidence="3 4">
    <name type="scientific">Peltaster fructicola</name>
    <dbReference type="NCBI Taxonomy" id="286661"/>
    <lineage>
        <taxon>Eukaryota</taxon>
        <taxon>Fungi</taxon>
        <taxon>Dikarya</taxon>
        <taxon>Ascomycota</taxon>
        <taxon>Pezizomycotina</taxon>
        <taxon>Dothideomycetes</taxon>
        <taxon>Dothideomycetes incertae sedis</taxon>
        <taxon>Peltaster</taxon>
    </lineage>
</organism>
<gene>
    <name evidence="3" type="ORF">AMS68_002155</name>
</gene>
<dbReference type="EMBL" id="CP051140">
    <property type="protein sequence ID" value="QIW96637.1"/>
    <property type="molecule type" value="Genomic_DNA"/>
</dbReference>
<feature type="compositionally biased region" description="Basic and acidic residues" evidence="1">
    <location>
        <begin position="756"/>
        <end position="765"/>
    </location>
</feature>
<dbReference type="Proteomes" id="UP000503462">
    <property type="component" value="Chromosome 2"/>
</dbReference>
<evidence type="ECO:0000313" key="4">
    <source>
        <dbReference type="Proteomes" id="UP000503462"/>
    </source>
</evidence>
<feature type="region of interest" description="Disordered" evidence="1">
    <location>
        <begin position="567"/>
        <end position="605"/>
    </location>
</feature>
<dbReference type="InterPro" id="IPR058317">
    <property type="entry name" value="DUF8004"/>
</dbReference>
<dbReference type="PANTHER" id="PTHR39601">
    <property type="entry name" value="CHORIOGENIN HMINOR"/>
    <property type="match status" value="1"/>
</dbReference>
<name>A0A6H0XPS7_9PEZI</name>
<protein>
    <recommendedName>
        <fullName evidence="2">DUF8004 domain-containing protein</fullName>
    </recommendedName>
</protein>
<feature type="compositionally biased region" description="Acidic residues" evidence="1">
    <location>
        <begin position="595"/>
        <end position="605"/>
    </location>
</feature>
<dbReference type="OrthoDB" id="4114825at2759"/>
<feature type="region of interest" description="Disordered" evidence="1">
    <location>
        <begin position="524"/>
        <end position="546"/>
    </location>
</feature>
<reference evidence="3 4" key="1">
    <citation type="journal article" date="2016" name="Sci. Rep.">
        <title>Peltaster fructicola genome reveals evolution from an invasive phytopathogen to an ectophytic parasite.</title>
        <authorList>
            <person name="Xu C."/>
            <person name="Chen H."/>
            <person name="Gleason M.L."/>
            <person name="Xu J.R."/>
            <person name="Liu H."/>
            <person name="Zhang R."/>
            <person name="Sun G."/>
        </authorList>
    </citation>
    <scope>NUCLEOTIDE SEQUENCE [LARGE SCALE GENOMIC DNA]</scope>
    <source>
        <strain evidence="3 4">LNHT1506</strain>
    </source>
</reference>
<proteinExistence type="predicted"/>